<evidence type="ECO:0000259" key="13">
    <source>
        <dbReference type="Pfam" id="PF02581"/>
    </source>
</evidence>
<comment type="cofactor">
    <cofactor evidence="10">
        <name>Mg(2+)</name>
        <dbReference type="ChEBI" id="CHEBI:18420"/>
    </cofactor>
    <text evidence="10">Binds 1 Mg(2+) ion per subunit.</text>
</comment>
<dbReference type="Gene3D" id="3.20.20.70">
    <property type="entry name" value="Aldolase class I"/>
    <property type="match status" value="1"/>
</dbReference>
<dbReference type="AlphaFoldDB" id="A0A410P455"/>
<evidence type="ECO:0000256" key="6">
    <source>
        <dbReference type="ARBA" id="ARBA00022977"/>
    </source>
</evidence>
<feature type="binding site" evidence="10">
    <location>
        <position position="114"/>
    </location>
    <ligand>
        <name>4-amino-2-methyl-5-(diphosphooxymethyl)pyrimidine</name>
        <dbReference type="ChEBI" id="CHEBI:57841"/>
    </ligand>
</feature>
<dbReference type="CDD" id="cd00564">
    <property type="entry name" value="TMP_TenI"/>
    <property type="match status" value="1"/>
</dbReference>
<dbReference type="RefSeq" id="WP_128699551.1">
    <property type="nucleotide sequence ID" value="NZ_CP019384.1"/>
</dbReference>
<dbReference type="SUPFAM" id="SSF51391">
    <property type="entry name" value="Thiamin phosphate synthase"/>
    <property type="match status" value="1"/>
</dbReference>
<keyword evidence="6 10" id="KW-0784">Thiamine biosynthesis</keyword>
<dbReference type="OrthoDB" id="9812206at2"/>
<dbReference type="InterPro" id="IPR022998">
    <property type="entry name" value="ThiamineP_synth_TenI"/>
</dbReference>
<sequence length="215" mass="23195">MNWKKQVLKNSRLYLILDKDVCGPQKLKSIMAAALAGGVDIVQLRDKTSMAREMIAFAKPLASMTRKAGRLFIVNDRIDVAKAVDADGVHLGQDDAPVAVARKLLGPDALIGISCHSLKDVRASRKMPVDYLGFGPVFATLTKPGMRPRGLALLRQALSLTSRPVFAIGGIDLGRLPSILSAGSDRTAVCREICLAKDIASTTRKLKAILKKNHV</sequence>
<feature type="binding site" evidence="10">
    <location>
        <begin position="43"/>
        <end position="47"/>
    </location>
    <ligand>
        <name>4-amino-2-methyl-5-(diphosphooxymethyl)pyrimidine</name>
        <dbReference type="ChEBI" id="CHEBI:57841"/>
    </ligand>
</feature>
<comment type="similarity">
    <text evidence="10 11">Belongs to the thiamine-phosphate synthase family.</text>
</comment>
<reference evidence="14 15" key="1">
    <citation type="submission" date="2017-01" db="EMBL/GenBank/DDBJ databases">
        <title>First insights into the biology of 'candidatus Vampirococcus archaeovorus'.</title>
        <authorList>
            <person name="Kizina J."/>
            <person name="Jordan S."/>
            <person name="Stueber K."/>
            <person name="Reinhardt R."/>
            <person name="Harder J."/>
        </authorList>
    </citation>
    <scope>NUCLEOTIDE SEQUENCE [LARGE SCALE GENOMIC DNA]</scope>
    <source>
        <strain evidence="14 15">LiM</strain>
    </source>
</reference>
<dbReference type="InterPro" id="IPR013785">
    <property type="entry name" value="Aldolase_TIM"/>
</dbReference>
<feature type="domain" description="Thiamine phosphate synthase/TenI" evidence="13">
    <location>
        <begin position="13"/>
        <end position="193"/>
    </location>
</feature>
<dbReference type="InterPro" id="IPR036206">
    <property type="entry name" value="ThiamineP_synth_sf"/>
</dbReference>
<evidence type="ECO:0000256" key="8">
    <source>
        <dbReference type="ARBA" id="ARBA00047851"/>
    </source>
</evidence>
<evidence type="ECO:0000256" key="10">
    <source>
        <dbReference type="HAMAP-Rule" id="MF_00097"/>
    </source>
</evidence>
<accession>A0A410P455</accession>
<comment type="caution">
    <text evidence="10">Lacks conserved residue(s) required for the propagation of feature annotation.</text>
</comment>
<comment type="catalytic activity">
    <reaction evidence="8 10 11">
        <text>2-(2-carboxy-4-methylthiazol-5-yl)ethyl phosphate + 4-amino-2-methyl-5-(diphosphooxymethyl)pyrimidine + 2 H(+) = thiamine phosphate + CO2 + diphosphate</text>
        <dbReference type="Rhea" id="RHEA:47848"/>
        <dbReference type="ChEBI" id="CHEBI:15378"/>
        <dbReference type="ChEBI" id="CHEBI:16526"/>
        <dbReference type="ChEBI" id="CHEBI:33019"/>
        <dbReference type="ChEBI" id="CHEBI:37575"/>
        <dbReference type="ChEBI" id="CHEBI:57841"/>
        <dbReference type="ChEBI" id="CHEBI:62890"/>
        <dbReference type="EC" id="2.5.1.3"/>
    </reaction>
</comment>
<dbReference type="FunFam" id="3.20.20.70:FF:000096">
    <property type="entry name" value="Thiamine-phosphate synthase"/>
    <property type="match status" value="1"/>
</dbReference>
<feature type="binding site" evidence="10">
    <location>
        <position position="76"/>
    </location>
    <ligand>
        <name>Mg(2+)</name>
        <dbReference type="ChEBI" id="CHEBI:18420"/>
    </ligand>
</feature>
<feature type="binding site" evidence="10">
    <location>
        <begin position="140"/>
        <end position="142"/>
    </location>
    <ligand>
        <name>2-[(2R,5Z)-2-carboxy-4-methylthiazol-5(2H)-ylidene]ethyl phosphate</name>
        <dbReference type="ChEBI" id="CHEBI:62899"/>
    </ligand>
</feature>
<dbReference type="GO" id="GO:0005737">
    <property type="term" value="C:cytoplasm"/>
    <property type="evidence" value="ECO:0007669"/>
    <property type="project" value="TreeGrafter"/>
</dbReference>
<organism evidence="14 15">
    <name type="scientific">Velamenicoccus archaeovorus</name>
    <dbReference type="NCBI Taxonomy" id="1930593"/>
    <lineage>
        <taxon>Bacteria</taxon>
        <taxon>Pseudomonadati</taxon>
        <taxon>Candidatus Omnitrophota</taxon>
        <taxon>Candidatus Velamenicoccus</taxon>
    </lineage>
</organism>
<feature type="binding site" evidence="10">
    <location>
        <position position="95"/>
    </location>
    <ligand>
        <name>Mg(2+)</name>
        <dbReference type="ChEBI" id="CHEBI:18420"/>
    </ligand>
</feature>
<name>A0A410P455_VELA1</name>
<evidence type="ECO:0000256" key="2">
    <source>
        <dbReference type="ARBA" id="ARBA00005165"/>
    </source>
</evidence>
<evidence type="ECO:0000313" key="15">
    <source>
        <dbReference type="Proteomes" id="UP000287243"/>
    </source>
</evidence>
<dbReference type="HAMAP" id="MF_00097">
    <property type="entry name" value="TMP_synthase"/>
    <property type="match status" value="1"/>
</dbReference>
<evidence type="ECO:0000256" key="7">
    <source>
        <dbReference type="ARBA" id="ARBA00047334"/>
    </source>
</evidence>
<dbReference type="NCBIfam" id="TIGR00693">
    <property type="entry name" value="thiE"/>
    <property type="match status" value="1"/>
</dbReference>
<dbReference type="Proteomes" id="UP000287243">
    <property type="component" value="Chromosome"/>
</dbReference>
<comment type="catalytic activity">
    <reaction evidence="7 10 11">
        <text>4-methyl-5-(2-phosphooxyethyl)-thiazole + 4-amino-2-methyl-5-(diphosphooxymethyl)pyrimidine + H(+) = thiamine phosphate + diphosphate</text>
        <dbReference type="Rhea" id="RHEA:22328"/>
        <dbReference type="ChEBI" id="CHEBI:15378"/>
        <dbReference type="ChEBI" id="CHEBI:33019"/>
        <dbReference type="ChEBI" id="CHEBI:37575"/>
        <dbReference type="ChEBI" id="CHEBI:57841"/>
        <dbReference type="ChEBI" id="CHEBI:58296"/>
        <dbReference type="EC" id="2.5.1.3"/>
    </reaction>
</comment>
<evidence type="ECO:0000256" key="4">
    <source>
        <dbReference type="ARBA" id="ARBA00022723"/>
    </source>
</evidence>
<evidence type="ECO:0000256" key="9">
    <source>
        <dbReference type="ARBA" id="ARBA00047883"/>
    </source>
</evidence>
<feature type="binding site" evidence="10">
    <location>
        <position position="143"/>
    </location>
    <ligand>
        <name>4-amino-2-methyl-5-(diphosphooxymethyl)pyrimidine</name>
        <dbReference type="ChEBI" id="CHEBI:57841"/>
    </ligand>
</feature>
<dbReference type="PANTHER" id="PTHR20857">
    <property type="entry name" value="THIAMINE-PHOSPHATE PYROPHOSPHORYLASE"/>
    <property type="match status" value="1"/>
</dbReference>
<keyword evidence="3 10" id="KW-0808">Transferase</keyword>
<evidence type="ECO:0000256" key="5">
    <source>
        <dbReference type="ARBA" id="ARBA00022842"/>
    </source>
</evidence>
<keyword evidence="5 10" id="KW-0460">Magnesium</keyword>
<keyword evidence="15" id="KW-1185">Reference proteome</keyword>
<comment type="catalytic activity">
    <reaction evidence="9 10 11">
        <text>2-[(2R,5Z)-2-carboxy-4-methylthiazol-5(2H)-ylidene]ethyl phosphate + 4-amino-2-methyl-5-(diphosphooxymethyl)pyrimidine + 2 H(+) = thiamine phosphate + CO2 + diphosphate</text>
        <dbReference type="Rhea" id="RHEA:47844"/>
        <dbReference type="ChEBI" id="CHEBI:15378"/>
        <dbReference type="ChEBI" id="CHEBI:16526"/>
        <dbReference type="ChEBI" id="CHEBI:33019"/>
        <dbReference type="ChEBI" id="CHEBI:37575"/>
        <dbReference type="ChEBI" id="CHEBI:57841"/>
        <dbReference type="ChEBI" id="CHEBI:62899"/>
        <dbReference type="EC" id="2.5.1.3"/>
    </reaction>
</comment>
<dbReference type="Pfam" id="PF02581">
    <property type="entry name" value="TMP-TENI"/>
    <property type="match status" value="1"/>
</dbReference>
<keyword evidence="4 10" id="KW-0479">Metal-binding</keyword>
<dbReference type="GO" id="GO:0004789">
    <property type="term" value="F:thiamine-phosphate diphosphorylase activity"/>
    <property type="evidence" value="ECO:0007669"/>
    <property type="project" value="UniProtKB-UniRule"/>
</dbReference>
<feature type="binding site" evidence="10">
    <location>
        <position position="170"/>
    </location>
    <ligand>
        <name>2-[(2R,5Z)-2-carboxy-4-methylthiazol-5(2H)-ylidene]ethyl phosphate</name>
        <dbReference type="ChEBI" id="CHEBI:62899"/>
    </ligand>
</feature>
<dbReference type="KEGG" id="vai:BU251_03765"/>
<dbReference type="UniPathway" id="UPA00060">
    <property type="reaction ID" value="UER00141"/>
</dbReference>
<dbReference type="EC" id="2.5.1.3" evidence="10"/>
<dbReference type="InterPro" id="IPR034291">
    <property type="entry name" value="TMP_synthase"/>
</dbReference>
<dbReference type="EMBL" id="CP019384">
    <property type="protein sequence ID" value="QAT16910.1"/>
    <property type="molecule type" value="Genomic_DNA"/>
</dbReference>
<comment type="function">
    <text evidence="1 10">Condenses 4-methyl-5-(beta-hydroxyethyl)thiazole monophosphate (THZ-P) and 2-methyl-4-amino-5-hydroxymethyl pyrimidine pyrophosphate (HMP-PP) to form thiamine monophosphate (TMP).</text>
</comment>
<evidence type="ECO:0000256" key="3">
    <source>
        <dbReference type="ARBA" id="ARBA00022679"/>
    </source>
</evidence>
<dbReference type="PANTHER" id="PTHR20857:SF15">
    <property type="entry name" value="THIAMINE-PHOSPHATE SYNTHASE"/>
    <property type="match status" value="1"/>
</dbReference>
<dbReference type="GO" id="GO:0000287">
    <property type="term" value="F:magnesium ion binding"/>
    <property type="evidence" value="ECO:0007669"/>
    <property type="project" value="UniProtKB-UniRule"/>
</dbReference>
<evidence type="ECO:0000313" key="14">
    <source>
        <dbReference type="EMBL" id="QAT16910.1"/>
    </source>
</evidence>
<gene>
    <name evidence="10" type="primary">thiE</name>
    <name evidence="14" type="ORF">BU251_03765</name>
</gene>
<dbReference type="GO" id="GO:0009228">
    <property type="term" value="P:thiamine biosynthetic process"/>
    <property type="evidence" value="ECO:0007669"/>
    <property type="project" value="UniProtKB-KW"/>
</dbReference>
<proteinExistence type="inferred from homology"/>
<evidence type="ECO:0000256" key="12">
    <source>
        <dbReference type="RuleBase" id="RU004253"/>
    </source>
</evidence>
<protein>
    <recommendedName>
        <fullName evidence="10">Thiamine-phosphate synthase</fullName>
        <shortName evidence="10">TP synthase</shortName>
        <shortName evidence="10">TPS</shortName>
        <ecNumber evidence="10">2.5.1.3</ecNumber>
    </recommendedName>
    <alternativeName>
        <fullName evidence="10">Thiamine-phosphate pyrophosphorylase</fullName>
        <shortName evidence="10">TMP pyrophosphorylase</shortName>
        <shortName evidence="10">TMP-PPase</shortName>
    </alternativeName>
</protein>
<feature type="binding site" evidence="10">
    <location>
        <position position="75"/>
    </location>
    <ligand>
        <name>4-amino-2-methyl-5-(diphosphooxymethyl)pyrimidine</name>
        <dbReference type="ChEBI" id="CHEBI:57841"/>
    </ligand>
</feature>
<comment type="pathway">
    <text evidence="2 10 12">Cofactor biosynthesis; thiamine diphosphate biosynthesis; thiamine phosphate from 4-amino-2-methyl-5-diphosphomethylpyrimidine and 4-methyl-5-(2-phosphoethyl)-thiazole: step 1/1.</text>
</comment>
<evidence type="ECO:0000256" key="11">
    <source>
        <dbReference type="RuleBase" id="RU003826"/>
    </source>
</evidence>
<evidence type="ECO:0000256" key="1">
    <source>
        <dbReference type="ARBA" id="ARBA00003814"/>
    </source>
</evidence>
<dbReference type="GO" id="GO:0009229">
    <property type="term" value="P:thiamine diphosphate biosynthetic process"/>
    <property type="evidence" value="ECO:0007669"/>
    <property type="project" value="UniProtKB-UniRule"/>
</dbReference>